<protein>
    <recommendedName>
        <fullName evidence="2">Cytochrome bc1 complex Rieske iron-sulfur subunit</fullName>
    </recommendedName>
    <alternativeName>
        <fullName evidence="8">Cytochrome bc1 reductase complex subunit QcrA</fullName>
    </alternativeName>
</protein>
<keyword evidence="7" id="KW-1015">Disulfide bond</keyword>
<evidence type="ECO:0000256" key="5">
    <source>
        <dbReference type="ARBA" id="ARBA00023004"/>
    </source>
</evidence>
<dbReference type="EMBL" id="FOAZ01000013">
    <property type="protein sequence ID" value="SEL80629.1"/>
    <property type="molecule type" value="Genomic_DNA"/>
</dbReference>
<evidence type="ECO:0000256" key="9">
    <source>
        <dbReference type="ARBA" id="ARBA00034078"/>
    </source>
</evidence>
<gene>
    <name evidence="12" type="ORF">SAMN05414137_113113</name>
</gene>
<dbReference type="Pfam" id="PF00355">
    <property type="entry name" value="Rieske"/>
    <property type="match status" value="1"/>
</dbReference>
<evidence type="ECO:0000256" key="3">
    <source>
        <dbReference type="ARBA" id="ARBA00022714"/>
    </source>
</evidence>
<keyword evidence="6" id="KW-0411">Iron-sulfur</keyword>
<evidence type="ECO:0000256" key="6">
    <source>
        <dbReference type="ARBA" id="ARBA00023014"/>
    </source>
</evidence>
<keyword evidence="4" id="KW-0479">Metal-binding</keyword>
<evidence type="ECO:0000313" key="12">
    <source>
        <dbReference type="EMBL" id="SEL80629.1"/>
    </source>
</evidence>
<dbReference type="InterPro" id="IPR005805">
    <property type="entry name" value="Rieske_Fe-S_prot_C"/>
</dbReference>
<evidence type="ECO:0000256" key="4">
    <source>
        <dbReference type="ARBA" id="ARBA00022723"/>
    </source>
</evidence>
<keyword evidence="3" id="KW-0001">2Fe-2S</keyword>
<dbReference type="RefSeq" id="WP_042444191.1">
    <property type="nucleotide sequence ID" value="NZ_BBPN01000006.1"/>
</dbReference>
<dbReference type="PANTHER" id="PTHR10134">
    <property type="entry name" value="CYTOCHROME B-C1 COMPLEX SUBUNIT RIESKE, MITOCHONDRIAL"/>
    <property type="match status" value="1"/>
</dbReference>
<keyword evidence="12" id="KW-0560">Oxidoreductase</keyword>
<keyword evidence="12" id="KW-0223">Dioxygenase</keyword>
<dbReference type="GO" id="GO:0016705">
    <property type="term" value="F:oxidoreductase activity, acting on paired donors, with incorporation or reduction of molecular oxygen"/>
    <property type="evidence" value="ECO:0007669"/>
    <property type="project" value="UniProtKB-ARBA"/>
</dbReference>
<dbReference type="GO" id="GO:0051537">
    <property type="term" value="F:2 iron, 2 sulfur cluster binding"/>
    <property type="evidence" value="ECO:0007669"/>
    <property type="project" value="UniProtKB-KW"/>
</dbReference>
<accession>A0A1H7T7Y5</accession>
<dbReference type="InterPro" id="IPR014349">
    <property type="entry name" value="Rieske_Fe-S_prot"/>
</dbReference>
<dbReference type="FunFam" id="2.102.10.10:FF:000016">
    <property type="entry name" value="Nitrite reductase/ring-hydroxylating ferredoxin subunit"/>
    <property type="match status" value="1"/>
</dbReference>
<evidence type="ECO:0000259" key="11">
    <source>
        <dbReference type="PROSITE" id="PS51296"/>
    </source>
</evidence>
<evidence type="ECO:0000256" key="2">
    <source>
        <dbReference type="ARBA" id="ARBA00015816"/>
    </source>
</evidence>
<keyword evidence="13" id="KW-1185">Reference proteome</keyword>
<name>A0A1H7T7Y5_STRJI</name>
<dbReference type="OrthoDB" id="25106at2"/>
<dbReference type="GO" id="GO:0046872">
    <property type="term" value="F:metal ion binding"/>
    <property type="evidence" value="ECO:0007669"/>
    <property type="project" value="UniProtKB-KW"/>
</dbReference>
<evidence type="ECO:0000256" key="8">
    <source>
        <dbReference type="ARBA" id="ARBA00029586"/>
    </source>
</evidence>
<keyword evidence="5" id="KW-0408">Iron</keyword>
<evidence type="ECO:0000256" key="10">
    <source>
        <dbReference type="SAM" id="MobiDB-lite"/>
    </source>
</evidence>
<dbReference type="InterPro" id="IPR017941">
    <property type="entry name" value="Rieske_2Fe-2S"/>
</dbReference>
<dbReference type="eggNOG" id="COG2146">
    <property type="taxonomic scope" value="Bacteria"/>
</dbReference>
<dbReference type="InterPro" id="IPR036922">
    <property type="entry name" value="Rieske_2Fe-2S_sf"/>
</dbReference>
<comment type="function">
    <text evidence="1">Iron-sulfur subunit of the cytochrome bc1 complex, an essential component of the respiratory electron transport chain required for ATP synthesis. The bc1 complex catalyzes the oxidation of menaquinol and the reduction of cytochrome c in the respiratory chain. The bc1 complex operates through a Q-cycle mechanism that couples electron transfer to generation of the proton gradient that drives ATP synthesis.</text>
</comment>
<dbReference type="SUPFAM" id="SSF50022">
    <property type="entry name" value="ISP domain"/>
    <property type="match status" value="1"/>
</dbReference>
<organism evidence="12 13">
    <name type="scientific">Streptacidiphilus jiangxiensis</name>
    <dbReference type="NCBI Taxonomy" id="235985"/>
    <lineage>
        <taxon>Bacteria</taxon>
        <taxon>Bacillati</taxon>
        <taxon>Actinomycetota</taxon>
        <taxon>Actinomycetes</taxon>
        <taxon>Kitasatosporales</taxon>
        <taxon>Streptomycetaceae</taxon>
        <taxon>Streptacidiphilus</taxon>
    </lineage>
</organism>
<dbReference type="AlphaFoldDB" id="A0A1H7T7Y5"/>
<dbReference type="STRING" id="235985.SAMN05414137_113113"/>
<dbReference type="PROSITE" id="PS51296">
    <property type="entry name" value="RIESKE"/>
    <property type="match status" value="1"/>
</dbReference>
<dbReference type="PRINTS" id="PR00162">
    <property type="entry name" value="RIESKE"/>
</dbReference>
<feature type="domain" description="Rieske" evidence="11">
    <location>
        <begin position="72"/>
        <end position="164"/>
    </location>
</feature>
<evidence type="ECO:0000256" key="1">
    <source>
        <dbReference type="ARBA" id="ARBA00002494"/>
    </source>
</evidence>
<dbReference type="GO" id="GO:0016020">
    <property type="term" value="C:membrane"/>
    <property type="evidence" value="ECO:0007669"/>
    <property type="project" value="InterPro"/>
</dbReference>
<reference evidence="13" key="1">
    <citation type="submission" date="2016-10" db="EMBL/GenBank/DDBJ databases">
        <authorList>
            <person name="Varghese N."/>
        </authorList>
    </citation>
    <scope>NUCLEOTIDE SEQUENCE [LARGE SCALE GENOMIC DNA]</scope>
    <source>
        <strain evidence="13">DSM 45096 / BCRC 16803 / CGMCC 4.1857 / CIP 109030 / JCM 12277 / KCTC 19219 / NBRC 100920 / 33214</strain>
    </source>
</reference>
<feature type="region of interest" description="Disordered" evidence="10">
    <location>
        <begin position="43"/>
        <end position="78"/>
    </location>
</feature>
<dbReference type="Gene3D" id="2.102.10.10">
    <property type="entry name" value="Rieske [2Fe-2S] iron-sulphur domain"/>
    <property type="match status" value="1"/>
</dbReference>
<dbReference type="GO" id="GO:0051213">
    <property type="term" value="F:dioxygenase activity"/>
    <property type="evidence" value="ECO:0007669"/>
    <property type="project" value="UniProtKB-KW"/>
</dbReference>
<dbReference type="GO" id="GO:0004497">
    <property type="term" value="F:monooxygenase activity"/>
    <property type="evidence" value="ECO:0007669"/>
    <property type="project" value="UniProtKB-ARBA"/>
</dbReference>
<evidence type="ECO:0000256" key="7">
    <source>
        <dbReference type="ARBA" id="ARBA00023157"/>
    </source>
</evidence>
<evidence type="ECO:0000313" key="13">
    <source>
        <dbReference type="Proteomes" id="UP000183015"/>
    </source>
</evidence>
<dbReference type="PROSITE" id="PS51318">
    <property type="entry name" value="TAT"/>
    <property type="match status" value="1"/>
</dbReference>
<dbReference type="CDD" id="cd03467">
    <property type="entry name" value="Rieske"/>
    <property type="match status" value="1"/>
</dbReference>
<sequence length="165" mass="15656">MTAIPDQPRDHGGTETTTRRTVLAGAGAVGAAAVLAACSSGSSGGTATSAPPQTADAGGGGATPSQGGGSGTVLGPTSDVPVGGGKVYASQKVVVTQPTAGTFKCFTAVCTHMGCTVGSVSGGTINCPCHGSQYHITDGTVAAGPAPSPLAPEPFKVSGGEITLT</sequence>
<feature type="compositionally biased region" description="Gly residues" evidence="10">
    <location>
        <begin position="57"/>
        <end position="72"/>
    </location>
</feature>
<dbReference type="InterPro" id="IPR006311">
    <property type="entry name" value="TAT_signal"/>
</dbReference>
<comment type="cofactor">
    <cofactor evidence="9">
        <name>[2Fe-2S] cluster</name>
        <dbReference type="ChEBI" id="CHEBI:190135"/>
    </cofactor>
</comment>
<proteinExistence type="predicted"/>
<dbReference type="Proteomes" id="UP000183015">
    <property type="component" value="Unassembled WGS sequence"/>
</dbReference>